<gene>
    <name evidence="3" type="primary">Prss8</name>
    <name evidence="3" type="ORF">IRECYA_R15972</name>
</gene>
<evidence type="ECO:0000313" key="4">
    <source>
        <dbReference type="Proteomes" id="UP000530962"/>
    </source>
</evidence>
<protein>
    <submittedName>
        <fullName evidence="3">PRSS8 protein</fullName>
    </submittedName>
</protein>
<evidence type="ECO:0000259" key="2">
    <source>
        <dbReference type="Pfam" id="PF00089"/>
    </source>
</evidence>
<evidence type="ECO:0000256" key="1">
    <source>
        <dbReference type="ARBA" id="ARBA00023157"/>
    </source>
</evidence>
<dbReference type="Gene3D" id="2.40.10.10">
    <property type="entry name" value="Trypsin-like serine proteases"/>
    <property type="match status" value="1"/>
</dbReference>
<dbReference type="EMBL" id="VWZV01004969">
    <property type="protein sequence ID" value="NXI10302.1"/>
    <property type="molecule type" value="Genomic_DNA"/>
</dbReference>
<accession>A0A7K9QFD0</accession>
<dbReference type="AlphaFoldDB" id="A0A7K9QFD0"/>
<dbReference type="Pfam" id="PF00089">
    <property type="entry name" value="Trypsin"/>
    <property type="match status" value="1"/>
</dbReference>
<proteinExistence type="predicted"/>
<evidence type="ECO:0000313" key="3">
    <source>
        <dbReference type="EMBL" id="NXI10302.1"/>
    </source>
</evidence>
<comment type="caution">
    <text evidence="3">The sequence shown here is derived from an EMBL/GenBank/DDBJ whole genome shotgun (WGS) entry which is preliminary data.</text>
</comment>
<name>A0A7K9QFD0_IRECY</name>
<dbReference type="GO" id="GO:0004252">
    <property type="term" value="F:serine-type endopeptidase activity"/>
    <property type="evidence" value="ECO:0007669"/>
    <property type="project" value="InterPro"/>
</dbReference>
<dbReference type="PANTHER" id="PTHR24253:SF119">
    <property type="entry name" value="SERINE PROTEASE 27"/>
    <property type="match status" value="1"/>
</dbReference>
<dbReference type="GO" id="GO:0006508">
    <property type="term" value="P:proteolysis"/>
    <property type="evidence" value="ECO:0007669"/>
    <property type="project" value="InterPro"/>
</dbReference>
<feature type="non-terminal residue" evidence="3">
    <location>
        <position position="95"/>
    </location>
</feature>
<keyword evidence="1" id="KW-1015">Disulfide bond</keyword>
<dbReference type="InterPro" id="IPR043504">
    <property type="entry name" value="Peptidase_S1_PA_chymotrypsin"/>
</dbReference>
<organism evidence="3 4">
    <name type="scientific">Irena cyanogastra</name>
    <name type="common">Philippine fairy-bluebird</name>
    <dbReference type="NCBI Taxonomy" id="175120"/>
    <lineage>
        <taxon>Eukaryota</taxon>
        <taxon>Metazoa</taxon>
        <taxon>Chordata</taxon>
        <taxon>Craniata</taxon>
        <taxon>Vertebrata</taxon>
        <taxon>Euteleostomi</taxon>
        <taxon>Archelosauria</taxon>
        <taxon>Archosauria</taxon>
        <taxon>Dinosauria</taxon>
        <taxon>Saurischia</taxon>
        <taxon>Theropoda</taxon>
        <taxon>Coelurosauria</taxon>
        <taxon>Aves</taxon>
        <taxon>Neognathae</taxon>
        <taxon>Neoaves</taxon>
        <taxon>Telluraves</taxon>
        <taxon>Australaves</taxon>
        <taxon>Passeriformes</taxon>
        <taxon>Corvoidea</taxon>
        <taxon>Irenidae</taxon>
        <taxon>Irena</taxon>
    </lineage>
</organism>
<dbReference type="PANTHER" id="PTHR24253">
    <property type="entry name" value="TRANSMEMBRANE PROTEASE SERINE"/>
    <property type="match status" value="1"/>
</dbReference>
<keyword evidence="4" id="KW-1185">Reference proteome</keyword>
<feature type="non-terminal residue" evidence="3">
    <location>
        <position position="1"/>
    </location>
</feature>
<dbReference type="InterPro" id="IPR001254">
    <property type="entry name" value="Trypsin_dom"/>
</dbReference>
<dbReference type="Proteomes" id="UP000530962">
    <property type="component" value="Unassembled WGS sequence"/>
</dbReference>
<sequence>VSVPLAQLLPHPAYAGEATSGDLALARLARPVRFGPGLGPVCLPAARLRFRPGTACVSTGWGDTGNGGEWDWLDWDGLGMGYTGIYWDILGYTGI</sequence>
<reference evidence="3 4" key="1">
    <citation type="submission" date="2019-09" db="EMBL/GenBank/DDBJ databases">
        <title>Bird 10,000 Genomes (B10K) Project - Family phase.</title>
        <authorList>
            <person name="Zhang G."/>
        </authorList>
    </citation>
    <scope>NUCLEOTIDE SEQUENCE [LARGE SCALE GENOMIC DNA]</scope>
    <source>
        <strain evidence="3">B10K-DU-001-26</strain>
        <tissue evidence="3">Muscle</tissue>
    </source>
</reference>
<feature type="domain" description="Peptidase S1" evidence="2">
    <location>
        <begin position="4"/>
        <end position="68"/>
    </location>
</feature>
<dbReference type="InterPro" id="IPR009003">
    <property type="entry name" value="Peptidase_S1_PA"/>
</dbReference>
<dbReference type="SUPFAM" id="SSF50494">
    <property type="entry name" value="Trypsin-like serine proteases"/>
    <property type="match status" value="1"/>
</dbReference>